<comment type="similarity">
    <text evidence="11">Belongs to the Thz kinase family.</text>
</comment>
<comment type="caution">
    <text evidence="12">The sequence shown here is derived from an EMBL/GenBank/DDBJ whole genome shotgun (WGS) entry which is preliminary data.</text>
</comment>
<keyword evidence="8 11" id="KW-0067">ATP-binding</keyword>
<dbReference type="NCBIfam" id="NF006830">
    <property type="entry name" value="PRK09355.1"/>
    <property type="match status" value="1"/>
</dbReference>
<keyword evidence="6 11" id="KW-0547">Nucleotide-binding</keyword>
<evidence type="ECO:0000256" key="1">
    <source>
        <dbReference type="ARBA" id="ARBA00001771"/>
    </source>
</evidence>
<dbReference type="Proteomes" id="UP000185093">
    <property type="component" value="Unassembled WGS sequence"/>
</dbReference>
<evidence type="ECO:0000256" key="5">
    <source>
        <dbReference type="ARBA" id="ARBA00022723"/>
    </source>
</evidence>
<dbReference type="Pfam" id="PF02110">
    <property type="entry name" value="HK"/>
    <property type="match status" value="1"/>
</dbReference>
<feature type="binding site" evidence="11">
    <location>
        <position position="48"/>
    </location>
    <ligand>
        <name>substrate</name>
    </ligand>
</feature>
<dbReference type="GO" id="GO:0016301">
    <property type="term" value="F:kinase activity"/>
    <property type="evidence" value="ECO:0007669"/>
    <property type="project" value="UniProtKB-KW"/>
</dbReference>
<dbReference type="RefSeq" id="WP_014807463.1">
    <property type="nucleotide sequence ID" value="NZ_DAONBL010000005.1"/>
</dbReference>
<proteinExistence type="inferred from homology"/>
<dbReference type="EC" id="2.7.1.50" evidence="11"/>
<keyword evidence="7 11" id="KW-0418">Kinase</keyword>
<dbReference type="PIRSF" id="PIRSF000513">
    <property type="entry name" value="Thz_kinase"/>
    <property type="match status" value="1"/>
</dbReference>
<name>A0ABY1JEE8_9BACT</name>
<sequence>MFDLKRVDFSKVLKDVTLRKPLIYHMTNGVAMSEQAHLALAIGASPVMSLYPGEAAELISVADVLLVNIGTPSREGIEAMFVAVREARELGKPAILDPVGYGATKMRVDLVNRLLDTKAFRVIKGNGAEISLLGGQEAQVRGVDSMDSPRTALAVKTLALKHDCIAVATGPTDYVSDGKDVYALRRGHEWLTLLSGSGCYVGTMMAAYMSVTEPLIAAMTALALMSVASEVAAMKSDGPGTFRANLFDILHDFSLNPSSFDMPIWEKLEI</sequence>
<dbReference type="InterPro" id="IPR029056">
    <property type="entry name" value="Ribokinase-like"/>
</dbReference>
<evidence type="ECO:0000256" key="10">
    <source>
        <dbReference type="ARBA" id="ARBA00022977"/>
    </source>
</evidence>
<evidence type="ECO:0000256" key="2">
    <source>
        <dbReference type="ARBA" id="ARBA00001946"/>
    </source>
</evidence>
<keyword evidence="5 11" id="KW-0479">Metal-binding</keyword>
<dbReference type="PRINTS" id="PR01099">
    <property type="entry name" value="HYETHTZKNASE"/>
</dbReference>
<dbReference type="InterPro" id="IPR000417">
    <property type="entry name" value="Hyethyz_kinase"/>
</dbReference>
<dbReference type="EMBL" id="FSQZ01000001">
    <property type="protein sequence ID" value="SIN72664.1"/>
    <property type="molecule type" value="Genomic_DNA"/>
</dbReference>
<evidence type="ECO:0000256" key="6">
    <source>
        <dbReference type="ARBA" id="ARBA00022741"/>
    </source>
</evidence>
<evidence type="ECO:0000256" key="7">
    <source>
        <dbReference type="ARBA" id="ARBA00022777"/>
    </source>
</evidence>
<evidence type="ECO:0000313" key="13">
    <source>
        <dbReference type="Proteomes" id="UP000185093"/>
    </source>
</evidence>
<keyword evidence="10 11" id="KW-0784">Thiamine biosynthesis</keyword>
<dbReference type="Gene3D" id="3.40.1190.20">
    <property type="match status" value="1"/>
</dbReference>
<feature type="binding site" evidence="11">
    <location>
        <position position="196"/>
    </location>
    <ligand>
        <name>substrate</name>
    </ligand>
</feature>
<evidence type="ECO:0000256" key="3">
    <source>
        <dbReference type="ARBA" id="ARBA00004868"/>
    </source>
</evidence>
<evidence type="ECO:0000256" key="11">
    <source>
        <dbReference type="HAMAP-Rule" id="MF_00228"/>
    </source>
</evidence>
<evidence type="ECO:0000313" key="12">
    <source>
        <dbReference type="EMBL" id="SIN72664.1"/>
    </source>
</evidence>
<comment type="pathway">
    <text evidence="3 11">Cofactor biosynthesis; thiamine diphosphate biosynthesis; 4-methyl-5-(2-phosphoethyl)-thiazole from 5-(2-hydroxyethyl)-4-methylthiazole: step 1/1.</text>
</comment>
<dbReference type="CDD" id="cd01170">
    <property type="entry name" value="THZ_kinase"/>
    <property type="match status" value="1"/>
</dbReference>
<gene>
    <name evidence="11" type="primary">thiM</name>
    <name evidence="12" type="ORF">SAMN05444368_1537</name>
</gene>
<feature type="binding site" evidence="11">
    <location>
        <position position="124"/>
    </location>
    <ligand>
        <name>ATP</name>
        <dbReference type="ChEBI" id="CHEBI:30616"/>
    </ligand>
</feature>
<dbReference type="HAMAP" id="MF_00228">
    <property type="entry name" value="Thz_kinase"/>
    <property type="match status" value="1"/>
</dbReference>
<feature type="binding site" evidence="11">
    <location>
        <position position="169"/>
    </location>
    <ligand>
        <name>ATP</name>
        <dbReference type="ChEBI" id="CHEBI:30616"/>
    </ligand>
</feature>
<comment type="catalytic activity">
    <reaction evidence="1 11">
        <text>5-(2-hydroxyethyl)-4-methylthiazole + ATP = 4-methyl-5-(2-phosphooxyethyl)-thiazole + ADP + H(+)</text>
        <dbReference type="Rhea" id="RHEA:24212"/>
        <dbReference type="ChEBI" id="CHEBI:15378"/>
        <dbReference type="ChEBI" id="CHEBI:17957"/>
        <dbReference type="ChEBI" id="CHEBI:30616"/>
        <dbReference type="ChEBI" id="CHEBI:58296"/>
        <dbReference type="ChEBI" id="CHEBI:456216"/>
        <dbReference type="EC" id="2.7.1.50"/>
    </reaction>
</comment>
<evidence type="ECO:0000256" key="9">
    <source>
        <dbReference type="ARBA" id="ARBA00022842"/>
    </source>
</evidence>
<keyword evidence="13" id="KW-1185">Reference proteome</keyword>
<reference evidence="12 13" key="1">
    <citation type="submission" date="2016-11" db="EMBL/GenBank/DDBJ databases">
        <authorList>
            <person name="Varghese N."/>
            <person name="Submissions S."/>
        </authorList>
    </citation>
    <scope>NUCLEOTIDE SEQUENCE [LARGE SCALE GENOMIC DNA]</scope>
    <source>
        <strain evidence="12 13">DSM 20664</strain>
    </source>
</reference>
<comment type="cofactor">
    <cofactor evidence="2 11">
        <name>Mg(2+)</name>
        <dbReference type="ChEBI" id="CHEBI:18420"/>
    </cofactor>
</comment>
<dbReference type="SUPFAM" id="SSF53613">
    <property type="entry name" value="Ribokinase-like"/>
    <property type="match status" value="1"/>
</dbReference>
<keyword evidence="4 11" id="KW-0808">Transferase</keyword>
<comment type="function">
    <text evidence="11">Catalyzes the phosphorylation of the hydroxyl group of 4-methyl-5-beta-hydroxyethylthiazole (THZ).</text>
</comment>
<evidence type="ECO:0000256" key="8">
    <source>
        <dbReference type="ARBA" id="ARBA00022840"/>
    </source>
</evidence>
<keyword evidence="9 11" id="KW-0460">Magnesium</keyword>
<accession>A0ABY1JEE8</accession>
<evidence type="ECO:0000256" key="4">
    <source>
        <dbReference type="ARBA" id="ARBA00022679"/>
    </source>
</evidence>
<protein>
    <recommendedName>
        <fullName evidence="11">Hydroxyethylthiazole kinase</fullName>
        <ecNumber evidence="11">2.7.1.50</ecNumber>
    </recommendedName>
    <alternativeName>
        <fullName evidence="11">4-methyl-5-beta-hydroxyethylthiazole kinase</fullName>
        <shortName evidence="11">TH kinase</shortName>
        <shortName evidence="11">Thz kinase</shortName>
    </alternativeName>
</protein>
<organism evidence="12 13">
    <name type="scientific">Acetomicrobium flavidum</name>
    <dbReference type="NCBI Taxonomy" id="49896"/>
    <lineage>
        <taxon>Bacteria</taxon>
        <taxon>Thermotogati</taxon>
        <taxon>Synergistota</taxon>
        <taxon>Synergistia</taxon>
        <taxon>Synergistales</taxon>
        <taxon>Acetomicrobiaceae</taxon>
        <taxon>Acetomicrobium</taxon>
    </lineage>
</organism>